<gene>
    <name evidence="1" type="ORF">GMBLW1_38020</name>
</gene>
<dbReference type="EMBL" id="LR586016">
    <property type="protein sequence ID" value="VIP05391.1"/>
    <property type="molecule type" value="Genomic_DNA"/>
</dbReference>
<proteinExistence type="predicted"/>
<dbReference type="AlphaFoldDB" id="A0A6C2YVH4"/>
<dbReference type="Proteomes" id="UP000464378">
    <property type="component" value="Chromosome"/>
</dbReference>
<name>A0A6C2YVH4_9BACT</name>
<accession>A0A6C2YVH4</accession>
<reference evidence="1" key="1">
    <citation type="submission" date="2019-04" db="EMBL/GenBank/DDBJ databases">
        <authorList>
            <consortium name="Science for Life Laboratories"/>
        </authorList>
    </citation>
    <scope>NUCLEOTIDE SEQUENCE</scope>
    <source>
        <strain evidence="1">MBLW1</strain>
    </source>
</reference>
<evidence type="ECO:0000313" key="1">
    <source>
        <dbReference type="EMBL" id="VIP05391.1"/>
    </source>
</evidence>
<dbReference type="KEGG" id="tim:GMBLW1_38020"/>
<dbReference type="InParanoid" id="A0A6C2YVH4"/>
<evidence type="ECO:0000313" key="2">
    <source>
        <dbReference type="Proteomes" id="UP000464378"/>
    </source>
</evidence>
<dbReference type="EMBL" id="LR593887">
    <property type="protein sequence ID" value="VTS08138.1"/>
    <property type="molecule type" value="Genomic_DNA"/>
</dbReference>
<organism evidence="1">
    <name type="scientific">Tuwongella immobilis</name>
    <dbReference type="NCBI Taxonomy" id="692036"/>
    <lineage>
        <taxon>Bacteria</taxon>
        <taxon>Pseudomonadati</taxon>
        <taxon>Planctomycetota</taxon>
        <taxon>Planctomycetia</taxon>
        <taxon>Gemmatales</taxon>
        <taxon>Gemmataceae</taxon>
        <taxon>Tuwongella</taxon>
    </lineage>
</organism>
<sequence length="100" mass="10889">MEWQGLRPWTPAKGLGSPLANPFFAPVIFRDVLCLRQIPPRKMLVAGATFDLLAADARWLTPRFGDSSTNFGDVADWASGMGIHSDLRTAASRETANSAE</sequence>
<keyword evidence="2" id="KW-1185">Reference proteome</keyword>
<protein>
    <submittedName>
        <fullName evidence="1">Uncharacterized protein</fullName>
    </submittedName>
</protein>